<evidence type="ECO:0000313" key="2">
    <source>
        <dbReference type="Proteomes" id="UP001062846"/>
    </source>
</evidence>
<reference evidence="1" key="1">
    <citation type="submission" date="2022-02" db="EMBL/GenBank/DDBJ databases">
        <title>Plant Genome Project.</title>
        <authorList>
            <person name="Zhang R.-G."/>
        </authorList>
    </citation>
    <scope>NUCLEOTIDE SEQUENCE</scope>
    <source>
        <strain evidence="1">AT1</strain>
    </source>
</reference>
<proteinExistence type="predicted"/>
<gene>
    <name evidence="1" type="ORF">RHMOL_Rhmol07G0158600</name>
</gene>
<name>A0ACC0N329_RHOML</name>
<accession>A0ACC0N329</accession>
<evidence type="ECO:0000313" key="1">
    <source>
        <dbReference type="EMBL" id="KAI8546938.1"/>
    </source>
</evidence>
<sequence>MELTSARALDSQHFLLEGPFSRARYLGERVANQYFPRSEALQLVPLPPPASMRLTHLLIGEGLLLALERRPATDFLRAGDYSAFHLASLILPITATVVPLVWPRAPSCISFHNANGDEEHLTLTPCATQLYVLPSGVQQVILQTFLLASFQRSSDALLHDDFPCSLKRSGCRRYRLLKVLELARVRAPGLVMEMLELMMEVRDRGSASQFLSAFVLRL</sequence>
<protein>
    <submittedName>
        <fullName evidence="1">Uncharacterized protein</fullName>
    </submittedName>
</protein>
<organism evidence="1 2">
    <name type="scientific">Rhododendron molle</name>
    <name type="common">Chinese azalea</name>
    <name type="synonym">Azalea mollis</name>
    <dbReference type="NCBI Taxonomy" id="49168"/>
    <lineage>
        <taxon>Eukaryota</taxon>
        <taxon>Viridiplantae</taxon>
        <taxon>Streptophyta</taxon>
        <taxon>Embryophyta</taxon>
        <taxon>Tracheophyta</taxon>
        <taxon>Spermatophyta</taxon>
        <taxon>Magnoliopsida</taxon>
        <taxon>eudicotyledons</taxon>
        <taxon>Gunneridae</taxon>
        <taxon>Pentapetalae</taxon>
        <taxon>asterids</taxon>
        <taxon>Ericales</taxon>
        <taxon>Ericaceae</taxon>
        <taxon>Ericoideae</taxon>
        <taxon>Rhodoreae</taxon>
        <taxon>Rhododendron</taxon>
    </lineage>
</organism>
<comment type="caution">
    <text evidence="1">The sequence shown here is derived from an EMBL/GenBank/DDBJ whole genome shotgun (WGS) entry which is preliminary data.</text>
</comment>
<keyword evidence="2" id="KW-1185">Reference proteome</keyword>
<dbReference type="EMBL" id="CM046394">
    <property type="protein sequence ID" value="KAI8546938.1"/>
    <property type="molecule type" value="Genomic_DNA"/>
</dbReference>
<dbReference type="Proteomes" id="UP001062846">
    <property type="component" value="Chromosome 7"/>
</dbReference>